<keyword evidence="3" id="KW-1185">Reference proteome</keyword>
<feature type="compositionally biased region" description="Basic and acidic residues" evidence="1">
    <location>
        <begin position="111"/>
        <end position="122"/>
    </location>
</feature>
<evidence type="ECO:0000313" key="3">
    <source>
        <dbReference type="Proteomes" id="UP001469553"/>
    </source>
</evidence>
<proteinExistence type="predicted"/>
<feature type="region of interest" description="Disordered" evidence="1">
    <location>
        <begin position="91"/>
        <end position="122"/>
    </location>
</feature>
<evidence type="ECO:0000313" key="2">
    <source>
        <dbReference type="EMBL" id="MEQ2288658.1"/>
    </source>
</evidence>
<sequence length="122" mass="13248">MIQGHRKKVWGYLGWSVITSTPCWCGGICVGVCPNRSMISSQVIYGSLGCSGPELHPQWGSRPLQTPVIGDCQLTCGGAWFLYAWGAATSGSKSVLEREQPSSSYGTPDMLRWDPLRTKPGK</sequence>
<organism evidence="2 3">
    <name type="scientific">Ameca splendens</name>
    <dbReference type="NCBI Taxonomy" id="208324"/>
    <lineage>
        <taxon>Eukaryota</taxon>
        <taxon>Metazoa</taxon>
        <taxon>Chordata</taxon>
        <taxon>Craniata</taxon>
        <taxon>Vertebrata</taxon>
        <taxon>Euteleostomi</taxon>
        <taxon>Actinopterygii</taxon>
        <taxon>Neopterygii</taxon>
        <taxon>Teleostei</taxon>
        <taxon>Neoteleostei</taxon>
        <taxon>Acanthomorphata</taxon>
        <taxon>Ovalentaria</taxon>
        <taxon>Atherinomorphae</taxon>
        <taxon>Cyprinodontiformes</taxon>
        <taxon>Goodeidae</taxon>
        <taxon>Ameca</taxon>
    </lineage>
</organism>
<comment type="caution">
    <text evidence="2">The sequence shown here is derived from an EMBL/GenBank/DDBJ whole genome shotgun (WGS) entry which is preliminary data.</text>
</comment>
<name>A0ABV0Y4E8_9TELE</name>
<dbReference type="EMBL" id="JAHRIP010021231">
    <property type="protein sequence ID" value="MEQ2288658.1"/>
    <property type="molecule type" value="Genomic_DNA"/>
</dbReference>
<accession>A0ABV0Y4E8</accession>
<evidence type="ECO:0008006" key="4">
    <source>
        <dbReference type="Google" id="ProtNLM"/>
    </source>
</evidence>
<reference evidence="2 3" key="1">
    <citation type="submission" date="2021-06" db="EMBL/GenBank/DDBJ databases">
        <authorList>
            <person name="Palmer J.M."/>
        </authorList>
    </citation>
    <scope>NUCLEOTIDE SEQUENCE [LARGE SCALE GENOMIC DNA]</scope>
    <source>
        <strain evidence="2 3">AS_MEX2019</strain>
        <tissue evidence="2">Muscle</tissue>
    </source>
</reference>
<evidence type="ECO:0000256" key="1">
    <source>
        <dbReference type="SAM" id="MobiDB-lite"/>
    </source>
</evidence>
<gene>
    <name evidence="2" type="ORF">AMECASPLE_024956</name>
</gene>
<protein>
    <recommendedName>
        <fullName evidence="4">4Fe-4S ferredoxin-type domain-containing protein</fullName>
    </recommendedName>
</protein>
<dbReference type="Proteomes" id="UP001469553">
    <property type="component" value="Unassembled WGS sequence"/>
</dbReference>